<protein>
    <recommendedName>
        <fullName evidence="2">Peptidase M15C domain-containing protein</fullName>
    </recommendedName>
</protein>
<reference evidence="4" key="1">
    <citation type="submission" date="2011-04" db="EMBL/GenBank/DDBJ databases">
        <title>The complete genome of Treponema brennaborense DSM 12168.</title>
        <authorList>
            <person name="Lucas S."/>
            <person name="Han J."/>
            <person name="Lapidus A."/>
            <person name="Bruce D."/>
            <person name="Goodwin L."/>
            <person name="Pitluck S."/>
            <person name="Peters L."/>
            <person name="Kyrpides N."/>
            <person name="Mavromatis K."/>
            <person name="Ivanova N."/>
            <person name="Mikhailova N."/>
            <person name="Pagani I."/>
            <person name="Teshima H."/>
            <person name="Detter J.C."/>
            <person name="Tapia R."/>
            <person name="Han C."/>
            <person name="Land M."/>
            <person name="Hauser L."/>
            <person name="Markowitz V."/>
            <person name="Cheng J.-F."/>
            <person name="Hugenholtz P."/>
            <person name="Woyke T."/>
            <person name="Wu D."/>
            <person name="Gronow S."/>
            <person name="Wellnitz S."/>
            <person name="Brambilla E."/>
            <person name="Klenk H.-P."/>
            <person name="Eisen J.A."/>
        </authorList>
    </citation>
    <scope>NUCLEOTIDE SEQUENCE [LARGE SCALE GENOMIC DNA]</scope>
    <source>
        <strain evidence="4">DSM 12168 / CIP 105900 / DD5/3</strain>
    </source>
</reference>
<sequence length="303" mass="35097">MTKRFFLILLPLCFLLCSGSCNPTQTEQPNEAAPAEPELLSIFRTAYPDVTFSAAYDTLIGDWLVTVTADDRRAELYWCGGRLLSADKIPEKENYRVLLYDYAEAVPDPEDFSEQDIERIRAFSAPETRSASAGTPPFFYDTIYDCASQTAVEQHITRITFLGKQANVHERIRDPLAAVERDIRALAETDPEARAFVTNLSQTDGYYWRTIRDSGNRSFHSIGIALDILPVGWQQKNIYWAWRRDIDPEKWMLTPLDRRWMPPESIVAAFEKHGFIWGGKWIIWDNMHFEYHPELILYRKSKK</sequence>
<dbReference type="InterPro" id="IPR039561">
    <property type="entry name" value="Peptidase_M15C"/>
</dbReference>
<keyword evidence="1" id="KW-0732">Signal</keyword>
<dbReference type="eggNOG" id="COG0791">
    <property type="taxonomic scope" value="Bacteria"/>
</dbReference>
<evidence type="ECO:0000313" key="3">
    <source>
        <dbReference type="EMBL" id="AEE17919.1"/>
    </source>
</evidence>
<dbReference type="Pfam" id="PF13539">
    <property type="entry name" value="Peptidase_M15_4"/>
    <property type="match status" value="1"/>
</dbReference>
<dbReference type="KEGG" id="tbe:Trebr_2513"/>
<feature type="signal peptide" evidence="1">
    <location>
        <begin position="1"/>
        <end position="23"/>
    </location>
</feature>
<dbReference type="SUPFAM" id="SSF55166">
    <property type="entry name" value="Hedgehog/DD-peptidase"/>
    <property type="match status" value="1"/>
</dbReference>
<dbReference type="Gene3D" id="3.30.1380.10">
    <property type="match status" value="1"/>
</dbReference>
<dbReference type="AlphaFoldDB" id="F4LNG1"/>
<name>F4LNG1_TREBD</name>
<dbReference type="GO" id="GO:0008233">
    <property type="term" value="F:peptidase activity"/>
    <property type="evidence" value="ECO:0007669"/>
    <property type="project" value="InterPro"/>
</dbReference>
<dbReference type="Proteomes" id="UP000006546">
    <property type="component" value="Chromosome"/>
</dbReference>
<dbReference type="HOGENOM" id="CLU_067809_0_0_12"/>
<feature type="domain" description="Peptidase M15C" evidence="2">
    <location>
        <begin position="213"/>
        <end position="291"/>
    </location>
</feature>
<gene>
    <name evidence="3" type="ordered locus">Trebr_2513</name>
</gene>
<keyword evidence="4" id="KW-1185">Reference proteome</keyword>
<dbReference type="EMBL" id="CP002696">
    <property type="protein sequence ID" value="AEE17919.1"/>
    <property type="molecule type" value="Genomic_DNA"/>
</dbReference>
<evidence type="ECO:0000259" key="2">
    <source>
        <dbReference type="Pfam" id="PF13539"/>
    </source>
</evidence>
<dbReference type="InterPro" id="IPR009045">
    <property type="entry name" value="Zn_M74/Hedgehog-like"/>
</dbReference>
<dbReference type="RefSeq" id="WP_013759620.1">
    <property type="nucleotide sequence ID" value="NC_015500.1"/>
</dbReference>
<evidence type="ECO:0000313" key="4">
    <source>
        <dbReference type="Proteomes" id="UP000006546"/>
    </source>
</evidence>
<dbReference type="OrthoDB" id="9799970at2"/>
<dbReference type="STRING" id="906968.Trebr_2513"/>
<organism evidence="3 4">
    <name type="scientific">Treponema brennaborense (strain DSM 12168 / CIP 105900 / DD5/3)</name>
    <dbReference type="NCBI Taxonomy" id="906968"/>
    <lineage>
        <taxon>Bacteria</taxon>
        <taxon>Pseudomonadati</taxon>
        <taxon>Spirochaetota</taxon>
        <taxon>Spirochaetia</taxon>
        <taxon>Spirochaetales</taxon>
        <taxon>Treponemataceae</taxon>
        <taxon>Treponema</taxon>
    </lineage>
</organism>
<evidence type="ECO:0000256" key="1">
    <source>
        <dbReference type="SAM" id="SignalP"/>
    </source>
</evidence>
<accession>F4LNG1</accession>
<feature type="chain" id="PRO_5003311018" description="Peptidase M15C domain-containing protein" evidence="1">
    <location>
        <begin position="24"/>
        <end position="303"/>
    </location>
</feature>
<proteinExistence type="predicted"/>